<evidence type="ECO:0000313" key="3">
    <source>
        <dbReference type="Proteomes" id="UP000321717"/>
    </source>
</evidence>
<keyword evidence="2" id="KW-0255">Endonuclease</keyword>
<comment type="caution">
    <text evidence="2">The sequence shown here is derived from an EMBL/GenBank/DDBJ whole genome shotgun (WGS) entry which is preliminary data.</text>
</comment>
<dbReference type="PANTHER" id="PTHR42834">
    <property type="entry name" value="ENDONUCLEASE/EXONUCLEASE/PHOSPHATASE FAMILY PROTEIN (AFU_ORTHOLOGUE AFUA_3G09210)"/>
    <property type="match status" value="1"/>
</dbReference>
<dbReference type="SUPFAM" id="SSF56219">
    <property type="entry name" value="DNase I-like"/>
    <property type="match status" value="1"/>
</dbReference>
<evidence type="ECO:0000313" key="2">
    <source>
        <dbReference type="EMBL" id="GEO83880.1"/>
    </source>
</evidence>
<keyword evidence="2" id="KW-0540">Nuclease</keyword>
<dbReference type="Gene3D" id="3.60.10.10">
    <property type="entry name" value="Endonuclease/exonuclease/phosphatase"/>
    <property type="match status" value="1"/>
</dbReference>
<feature type="domain" description="Endonuclease/exonuclease/phosphatase" evidence="1">
    <location>
        <begin position="7"/>
        <end position="334"/>
    </location>
</feature>
<evidence type="ECO:0000259" key="1">
    <source>
        <dbReference type="Pfam" id="PF03372"/>
    </source>
</evidence>
<name>A0A512HEU7_9HYPH</name>
<dbReference type="InterPro" id="IPR036691">
    <property type="entry name" value="Endo/exonu/phosph_ase_sf"/>
</dbReference>
<dbReference type="PANTHER" id="PTHR42834:SF1">
    <property type="entry name" value="ENDONUCLEASE_EXONUCLEASE_PHOSPHATASE FAMILY PROTEIN (AFU_ORTHOLOGUE AFUA_3G09210)"/>
    <property type="match status" value="1"/>
</dbReference>
<dbReference type="EMBL" id="BJZP01000003">
    <property type="protein sequence ID" value="GEO83880.1"/>
    <property type="molecule type" value="Genomic_DNA"/>
</dbReference>
<dbReference type="Proteomes" id="UP000321717">
    <property type="component" value="Unassembled WGS sequence"/>
</dbReference>
<dbReference type="OrthoDB" id="833328at2"/>
<dbReference type="Pfam" id="PF03372">
    <property type="entry name" value="Exo_endo_phos"/>
    <property type="match status" value="1"/>
</dbReference>
<protein>
    <submittedName>
        <fullName evidence="2">Endonuclease</fullName>
    </submittedName>
</protein>
<accession>A0A512HEU7</accession>
<keyword evidence="3" id="KW-1185">Reference proteome</keyword>
<organism evidence="2 3">
    <name type="scientific">Ciceribacter naphthalenivorans</name>
    <dbReference type="NCBI Taxonomy" id="1118451"/>
    <lineage>
        <taxon>Bacteria</taxon>
        <taxon>Pseudomonadati</taxon>
        <taxon>Pseudomonadota</taxon>
        <taxon>Alphaproteobacteria</taxon>
        <taxon>Hyphomicrobiales</taxon>
        <taxon>Rhizobiaceae</taxon>
        <taxon>Ciceribacter</taxon>
    </lineage>
</organism>
<reference evidence="2 3" key="1">
    <citation type="submission" date="2019-07" db="EMBL/GenBank/DDBJ databases">
        <title>Whole genome shotgun sequence of Rhizobium naphthalenivorans NBRC 107585.</title>
        <authorList>
            <person name="Hosoyama A."/>
            <person name="Uohara A."/>
            <person name="Ohji S."/>
            <person name="Ichikawa N."/>
        </authorList>
    </citation>
    <scope>NUCLEOTIDE SEQUENCE [LARGE SCALE GENOMIC DNA]</scope>
    <source>
        <strain evidence="2 3">NBRC 107585</strain>
    </source>
</reference>
<dbReference type="InterPro" id="IPR005135">
    <property type="entry name" value="Endo/exonuclease/phosphatase"/>
</dbReference>
<dbReference type="GO" id="GO:0004519">
    <property type="term" value="F:endonuclease activity"/>
    <property type="evidence" value="ECO:0007669"/>
    <property type="project" value="UniProtKB-KW"/>
</dbReference>
<dbReference type="AlphaFoldDB" id="A0A512HEU7"/>
<dbReference type="RefSeq" id="WP_147178683.1">
    <property type="nucleotide sequence ID" value="NZ_BJZP01000003.1"/>
</dbReference>
<proteinExistence type="predicted"/>
<gene>
    <name evidence="2" type="ORF">RNA01_08120</name>
</gene>
<keyword evidence="2" id="KW-0378">Hydrolase</keyword>
<sequence length="347" mass="37747">MPDLKVATFNLYHFAEPGIFWHERKASATYTPEQWAAKLAWISGVLAKMDADVIGFQEVVSDEALRTLTQAAGYPYFYNAARAIFDPDDAAVYVNATVAIASRLPFTAVNDLAGVAGVPEDTVIDAGFSFSRVPVEAVVAAPGVGEIRIYVCHLKSQGAFVDPDEIDVVSEWAEKVKRYYALRAMAGVDQVAKRAAEAGALYRTFRRTLDVDPEAAVILLGDMNEDPESHTLGILTQGERVFSWGSVAGDAIPEAFAYLKHVFKLYDAWHLVPTQQNSRPVTHSSFGHGSVLDYVILSNGLNPKNPRRHGTVSKIEVFDDHFRDGPPRGIASDHAPVVATIASAATV</sequence>